<feature type="repeat" description="WD" evidence="3">
    <location>
        <begin position="977"/>
        <end position="1018"/>
    </location>
</feature>
<evidence type="ECO:0000313" key="6">
    <source>
        <dbReference type="EMBL" id="KAJ7688866.1"/>
    </source>
</evidence>
<dbReference type="InterPro" id="IPR035892">
    <property type="entry name" value="C2_domain_sf"/>
</dbReference>
<protein>
    <submittedName>
        <fullName evidence="6">WD40-repeat-containing domain protein</fullName>
    </submittedName>
</protein>
<dbReference type="Gene3D" id="2.130.10.10">
    <property type="entry name" value="YVTN repeat-like/Quinoprotein amine dehydrogenase"/>
    <property type="match status" value="5"/>
</dbReference>
<feature type="repeat" description="WD" evidence="3">
    <location>
        <begin position="1192"/>
        <end position="1215"/>
    </location>
</feature>
<dbReference type="Pfam" id="PF00400">
    <property type="entry name" value="WD40"/>
    <property type="match status" value="10"/>
</dbReference>
<proteinExistence type="predicted"/>
<dbReference type="PANTHER" id="PTHR19879:SF9">
    <property type="entry name" value="TRANSCRIPTION INITIATION FACTOR TFIID SUBUNIT 5"/>
    <property type="match status" value="1"/>
</dbReference>
<evidence type="ECO:0000313" key="7">
    <source>
        <dbReference type="Proteomes" id="UP001221757"/>
    </source>
</evidence>
<feature type="repeat" description="WD" evidence="3">
    <location>
        <begin position="1063"/>
        <end position="1104"/>
    </location>
</feature>
<dbReference type="CDD" id="cd00200">
    <property type="entry name" value="WD40"/>
    <property type="match status" value="1"/>
</dbReference>
<dbReference type="InterPro" id="IPR020472">
    <property type="entry name" value="WD40_PAC1"/>
</dbReference>
<dbReference type="PRINTS" id="PR00320">
    <property type="entry name" value="GPROTEINBRPT"/>
</dbReference>
<reference evidence="6" key="1">
    <citation type="submission" date="2023-03" db="EMBL/GenBank/DDBJ databases">
        <title>Massive genome expansion in bonnet fungi (Mycena s.s.) driven by repeated elements and novel gene families across ecological guilds.</title>
        <authorList>
            <consortium name="Lawrence Berkeley National Laboratory"/>
            <person name="Harder C.B."/>
            <person name="Miyauchi S."/>
            <person name="Viragh M."/>
            <person name="Kuo A."/>
            <person name="Thoen E."/>
            <person name="Andreopoulos B."/>
            <person name="Lu D."/>
            <person name="Skrede I."/>
            <person name="Drula E."/>
            <person name="Henrissat B."/>
            <person name="Morin E."/>
            <person name="Kohler A."/>
            <person name="Barry K."/>
            <person name="LaButti K."/>
            <person name="Morin E."/>
            <person name="Salamov A."/>
            <person name="Lipzen A."/>
            <person name="Mereny Z."/>
            <person name="Hegedus B."/>
            <person name="Baldrian P."/>
            <person name="Stursova M."/>
            <person name="Weitz H."/>
            <person name="Taylor A."/>
            <person name="Grigoriev I.V."/>
            <person name="Nagy L.G."/>
            <person name="Martin F."/>
            <person name="Kauserud H."/>
        </authorList>
    </citation>
    <scope>NUCLEOTIDE SEQUENCE</scope>
    <source>
        <strain evidence="6">CBHHK067</strain>
    </source>
</reference>
<dbReference type="SMART" id="SM00320">
    <property type="entry name" value="WD40"/>
    <property type="match status" value="10"/>
</dbReference>
<feature type="domain" description="NACHT" evidence="5">
    <location>
        <begin position="381"/>
        <end position="527"/>
    </location>
</feature>
<dbReference type="InterPro" id="IPR007111">
    <property type="entry name" value="NACHT_NTPase"/>
</dbReference>
<accession>A0AAD7GFP1</accession>
<feature type="repeat" description="WD" evidence="3">
    <location>
        <begin position="934"/>
        <end position="975"/>
    </location>
</feature>
<organism evidence="6 7">
    <name type="scientific">Mycena rosella</name>
    <name type="common">Pink bonnet</name>
    <name type="synonym">Agaricus rosellus</name>
    <dbReference type="NCBI Taxonomy" id="1033263"/>
    <lineage>
        <taxon>Eukaryota</taxon>
        <taxon>Fungi</taxon>
        <taxon>Dikarya</taxon>
        <taxon>Basidiomycota</taxon>
        <taxon>Agaricomycotina</taxon>
        <taxon>Agaricomycetes</taxon>
        <taxon>Agaricomycetidae</taxon>
        <taxon>Agaricales</taxon>
        <taxon>Marasmiineae</taxon>
        <taxon>Mycenaceae</taxon>
        <taxon>Mycena</taxon>
    </lineage>
</organism>
<feature type="repeat" description="WD" evidence="3">
    <location>
        <begin position="1233"/>
        <end position="1274"/>
    </location>
</feature>
<dbReference type="Gene3D" id="2.60.40.150">
    <property type="entry name" value="C2 domain"/>
    <property type="match status" value="1"/>
</dbReference>
<dbReference type="Proteomes" id="UP001221757">
    <property type="component" value="Unassembled WGS sequence"/>
</dbReference>
<dbReference type="InterPro" id="IPR027417">
    <property type="entry name" value="P-loop_NTPase"/>
</dbReference>
<dbReference type="PROSITE" id="PS50837">
    <property type="entry name" value="NACHT"/>
    <property type="match status" value="1"/>
</dbReference>
<dbReference type="InterPro" id="IPR000008">
    <property type="entry name" value="C2_dom"/>
</dbReference>
<dbReference type="SUPFAM" id="SSF50978">
    <property type="entry name" value="WD40 repeat-like"/>
    <property type="match status" value="2"/>
</dbReference>
<dbReference type="EMBL" id="JARKIE010000076">
    <property type="protein sequence ID" value="KAJ7688866.1"/>
    <property type="molecule type" value="Genomic_DNA"/>
</dbReference>
<evidence type="ECO:0000256" key="2">
    <source>
        <dbReference type="ARBA" id="ARBA00022737"/>
    </source>
</evidence>
<dbReference type="InterPro" id="IPR015943">
    <property type="entry name" value="WD40/YVTN_repeat-like_dom_sf"/>
</dbReference>
<dbReference type="PROSITE" id="PS50082">
    <property type="entry name" value="WD_REPEATS_2"/>
    <property type="match status" value="10"/>
</dbReference>
<comment type="caution">
    <text evidence="6">The sequence shown here is derived from an EMBL/GenBank/DDBJ whole genome shotgun (WGS) entry which is preliminary data.</text>
</comment>
<dbReference type="InterPro" id="IPR001680">
    <property type="entry name" value="WD40_rpt"/>
</dbReference>
<dbReference type="PROSITE" id="PS00678">
    <property type="entry name" value="WD_REPEATS_1"/>
    <property type="match status" value="6"/>
</dbReference>
<evidence type="ECO:0000259" key="5">
    <source>
        <dbReference type="PROSITE" id="PS50837"/>
    </source>
</evidence>
<feature type="repeat" description="WD" evidence="3">
    <location>
        <begin position="1149"/>
        <end position="1190"/>
    </location>
</feature>
<dbReference type="PROSITE" id="PS50294">
    <property type="entry name" value="WD_REPEATS_REGION"/>
    <property type="match status" value="8"/>
</dbReference>
<dbReference type="SUPFAM" id="SSF52540">
    <property type="entry name" value="P-loop containing nucleoside triphosphate hydrolases"/>
    <property type="match status" value="1"/>
</dbReference>
<feature type="repeat" description="WD" evidence="3">
    <location>
        <begin position="1106"/>
        <end position="1147"/>
    </location>
</feature>
<evidence type="ECO:0000259" key="4">
    <source>
        <dbReference type="PROSITE" id="PS50004"/>
    </source>
</evidence>
<feature type="repeat" description="WD" evidence="3">
    <location>
        <begin position="1020"/>
        <end position="1061"/>
    </location>
</feature>
<dbReference type="InterPro" id="IPR056884">
    <property type="entry name" value="NPHP3-like_N"/>
</dbReference>
<sequence>MPPGYSLLVQTVAGVSWQQAPTHGKVPSLYVAIYADGVELQRTRTIKRELAPRWNHLSNISDGTSVISLRLFHDSALPFARDKCMGTVDTDIAVLVKLCATEDDPQAVTLELTGVGAEQGRPAGTISVRLMRDVTAAALAVEKSQKTVEDIGLSARASATVQAGEVVAQSVSAAADLVSPLAEIISKLELVVRIGDEIATIHPYANVAWKILTSVYQAAKKQQETDDKLIKLVETMTEVYSFGEDIDFLPQKIKSLEDKAWPSSNKQSNARYLSRNTPRTDFAAHRVMQNTWIHADRQIDELCETLLQLRQSFDGRLTVQSVFISTKVLEKVKSLEQSELLKKLNPVDMNATLRGSCLPGTRREILDDITGWVTVPSESGNILWLSGVAGSGKSTISTTISESFRALDRLGAFLFFDRNDRSHSHPGAVIRTIAHSLGVFNPHVGAAVSAVIQRDPAVVNAPIRTQFRELLLEPLQSAEPHIHGPVLIILDALDECGDRDSRDTLLSLLSTEFPKIPSLFRFLITSRRDPDIADHFSARFVEMDLDTGTSSCTEDVELFLRHEITQIRQRKKMSPSWPGEDNIRVLVRQASGLFIWASTATRFLNGYKPDERLRILLAQESSQGPARAFNLDGLYSVALRNSGPWDTDERFAQDARAVLACVVLGRVPMSADTIDVLLHPGQQTSEDVLKYLGCVVRWSPGKEARTLHASFADYLTDPDRSGAEPWALSPEADHHSLALGCLRTLHSELRFNICGLEDSHCRNVDVVDLDERVAKLISPPLSYASRFWFDHIQETPLDNVVLQGVDRFLRHQCLYWFEVLSLLGQIPVATRALGLTVRYVKGQHEDLEDFIADISRFIDVFAPAISQSAPHIYLSALPFAPRRSKIADQFGKWCPDTLRFQSAVGDGTRLASGSVDSTVRVWDVQTGTLALDALQGHTACVTSVCFSPDGARIASGSDDTTLRVWSAQSGTLVVGPFTGHTGAVTCVHFSPDGTQVVSGSRDHTVRVWNSRTGADVAEPFRGHTDSVASVYFSPNGAHIASGSWDGTVRVWGVQTGSIVVGPFKGHTGLVNCVQFSPSGALIASASDDKTVRIWDAHTGGLLIEPLQGHTAGVTSVNFSPDGARLASGSEDNSIRIWDAHTGVLVAGPLEGHTSPVTSVHFSPDDARIASGSYDSTVRVWDTQAGAAVDELFDGHTDWVTSVNFSPDGKRIASGSDTIRVWHAETGALVAGQFEAQAAGASSVHFSSDSARIASGWEDNALRVWDSQSGALVAGPFTGHTAGISSIQFSPDGTRIVSGSQDETPLVADLRSLLAAHAAHDLDSEIG</sequence>
<dbReference type="Gene3D" id="3.40.50.300">
    <property type="entry name" value="P-loop containing nucleotide triphosphate hydrolases"/>
    <property type="match status" value="1"/>
</dbReference>
<feature type="repeat" description="WD" evidence="3">
    <location>
        <begin position="906"/>
        <end position="932"/>
    </location>
</feature>
<keyword evidence="7" id="KW-1185">Reference proteome</keyword>
<evidence type="ECO:0000256" key="1">
    <source>
        <dbReference type="ARBA" id="ARBA00022574"/>
    </source>
</evidence>
<gene>
    <name evidence="6" type="ORF">B0H17DRAFT_1332001</name>
</gene>
<dbReference type="CDD" id="cd00030">
    <property type="entry name" value="C2"/>
    <property type="match status" value="1"/>
</dbReference>
<dbReference type="InterPro" id="IPR036322">
    <property type="entry name" value="WD40_repeat_dom_sf"/>
</dbReference>
<dbReference type="PANTHER" id="PTHR19879">
    <property type="entry name" value="TRANSCRIPTION INITIATION FACTOR TFIID"/>
    <property type="match status" value="1"/>
</dbReference>
<keyword evidence="2" id="KW-0677">Repeat</keyword>
<feature type="domain" description="C2" evidence="4">
    <location>
        <begin position="1"/>
        <end position="110"/>
    </location>
</feature>
<keyword evidence="1 3" id="KW-0853">WD repeat</keyword>
<name>A0AAD7GFP1_MYCRO</name>
<feature type="repeat" description="WD" evidence="3">
    <location>
        <begin position="1276"/>
        <end position="1311"/>
    </location>
</feature>
<dbReference type="InterPro" id="IPR019775">
    <property type="entry name" value="WD40_repeat_CS"/>
</dbReference>
<dbReference type="SUPFAM" id="SSF49562">
    <property type="entry name" value="C2 domain (Calcium/lipid-binding domain, CaLB)"/>
    <property type="match status" value="1"/>
</dbReference>
<dbReference type="PROSITE" id="PS50004">
    <property type="entry name" value="C2"/>
    <property type="match status" value="1"/>
</dbReference>
<dbReference type="Pfam" id="PF24883">
    <property type="entry name" value="NPHP3_N"/>
    <property type="match status" value="1"/>
</dbReference>
<evidence type="ECO:0000256" key="3">
    <source>
        <dbReference type="PROSITE-ProRule" id="PRU00221"/>
    </source>
</evidence>